<dbReference type="OrthoDB" id="2364503at2"/>
<evidence type="ECO:0000313" key="2">
    <source>
        <dbReference type="EMBL" id="KMT57854.1"/>
    </source>
</evidence>
<sequence>MLNNQTKLILEDLETNKLDDAWMNSQKLAKNSIINDDRFKNEFIIVHDGVLHMQNANTQIIHFFSKGDVINQQVSNLNLIEKLYLVCDTEVELTFINREYFFNFAVNKPSYLEWLLEMTLMNNLNLYNELIKYEFSTENKIVHTLQHLCIKLNTECQNNYLVVPPFINKYKLAKYSNISRTQLDKTLVSLNRKEMIKIENKTFHVIAPL</sequence>
<organism evidence="2 3">
    <name type="scientific">Listeria fleischmannii 1991</name>
    <dbReference type="NCBI Taxonomy" id="1430899"/>
    <lineage>
        <taxon>Bacteria</taxon>
        <taxon>Bacillati</taxon>
        <taxon>Bacillota</taxon>
        <taxon>Bacilli</taxon>
        <taxon>Bacillales</taxon>
        <taxon>Listeriaceae</taxon>
        <taxon>Listeria</taxon>
    </lineage>
</organism>
<dbReference type="Gene3D" id="2.60.120.10">
    <property type="entry name" value="Jelly Rolls"/>
    <property type="match status" value="1"/>
</dbReference>
<dbReference type="AlphaFoldDB" id="A0A0J8GAL0"/>
<dbReference type="PATRIC" id="fig|1430899.3.peg.2603"/>
<protein>
    <recommendedName>
        <fullName evidence="4">Crp/Fnr family transcriptional regulator</fullName>
    </recommendedName>
</protein>
<accession>A0A0J8GAL0</accession>
<dbReference type="EMBL" id="AZHO01000038">
    <property type="protein sequence ID" value="KMT57854.1"/>
    <property type="molecule type" value="Genomic_DNA"/>
</dbReference>
<evidence type="ECO:0008006" key="4">
    <source>
        <dbReference type="Google" id="ProtNLM"/>
    </source>
</evidence>
<dbReference type="SUPFAM" id="SSF46785">
    <property type="entry name" value="Winged helix' DNA-binding domain"/>
    <property type="match status" value="1"/>
</dbReference>
<comment type="caution">
    <text evidence="2">The sequence shown here is derived from an EMBL/GenBank/DDBJ whole genome shotgun (WGS) entry which is preliminary data.</text>
</comment>
<dbReference type="InterPro" id="IPR036390">
    <property type="entry name" value="WH_DNA-bd_sf"/>
</dbReference>
<dbReference type="InterPro" id="IPR018490">
    <property type="entry name" value="cNMP-bd_dom_sf"/>
</dbReference>
<reference evidence="2 3" key="1">
    <citation type="journal article" date="2015" name="Genome Biol. Evol.">
        <title>Comparative Genomics of Listeria Sensu Lato: Genus-Wide Differences in Evolutionary Dynamics and the Progressive Gain of Complex, Potentially Pathogenicity-Related Traits through Lateral Gene Transfer.</title>
        <authorList>
            <person name="Chiara M."/>
            <person name="Caruso M."/>
            <person name="D'Erchia A.M."/>
            <person name="Manzari C."/>
            <person name="Fraccalvieri R."/>
            <person name="Goffredo E."/>
            <person name="Latorre L."/>
            <person name="Miccolupo A."/>
            <person name="Padalino I."/>
            <person name="Santagada G."/>
            <person name="Chiocco D."/>
            <person name="Pesole G."/>
            <person name="Horner D.S."/>
            <person name="Parisi A."/>
        </authorList>
    </citation>
    <scope>NUCLEOTIDE SEQUENCE [LARGE SCALE GENOMIC DNA]</scope>
    <source>
        <strain evidence="2 3">1991</strain>
    </source>
</reference>
<evidence type="ECO:0000313" key="3">
    <source>
        <dbReference type="Proteomes" id="UP000052258"/>
    </source>
</evidence>
<evidence type="ECO:0000256" key="1">
    <source>
        <dbReference type="ARBA" id="ARBA00023159"/>
    </source>
</evidence>
<gene>
    <name evidence="2" type="ORF">X560_2552</name>
</gene>
<keyword evidence="1" id="KW-0010">Activator</keyword>
<dbReference type="SUPFAM" id="SSF51206">
    <property type="entry name" value="cAMP-binding domain-like"/>
    <property type="match status" value="1"/>
</dbReference>
<dbReference type="InterPro" id="IPR014710">
    <property type="entry name" value="RmlC-like_jellyroll"/>
</dbReference>
<proteinExistence type="predicted"/>
<dbReference type="Proteomes" id="UP000052258">
    <property type="component" value="Unassembled WGS sequence"/>
</dbReference>
<dbReference type="RefSeq" id="WP_059140229.1">
    <property type="nucleotide sequence ID" value="NZ_KQ130623.1"/>
</dbReference>
<keyword evidence="3" id="KW-1185">Reference proteome</keyword>
<name>A0A0J8GAL0_9LIST</name>